<reference evidence="9 10" key="1">
    <citation type="submission" date="2011-11" db="EMBL/GenBank/DDBJ databases">
        <authorList>
            <person name="Weinstock G."/>
            <person name="Sodergren E."/>
            <person name="Clifton S."/>
            <person name="Fulton L."/>
            <person name="Fulton B."/>
            <person name="Courtney L."/>
            <person name="Fronick C."/>
            <person name="Harrison M."/>
            <person name="Strong C."/>
            <person name="Farmer C."/>
            <person name="Delahaunty K."/>
            <person name="Markovic C."/>
            <person name="Hall O."/>
            <person name="Minx P."/>
            <person name="Tomlinson C."/>
            <person name="Mitreva M."/>
            <person name="Hou S."/>
            <person name="Chen J."/>
            <person name="Wollam A."/>
            <person name="Pepin K.H."/>
            <person name="Johnson M."/>
            <person name="Bhonagiri V."/>
            <person name="Zhang X."/>
            <person name="Suruliraj S."/>
            <person name="Warren W."/>
            <person name="Chinwalla A."/>
            <person name="Mardis E.R."/>
            <person name="Wilson R.K."/>
        </authorList>
    </citation>
    <scope>NUCLEOTIDE SEQUENCE [LARGE SCALE GENOMIC DNA]</scope>
    <source>
        <strain evidence="9 10">YIT 11816</strain>
    </source>
</reference>
<keyword evidence="5" id="KW-0472">Membrane</keyword>
<evidence type="ECO:0000256" key="7">
    <source>
        <dbReference type="ARBA" id="ARBA00023315"/>
    </source>
</evidence>
<feature type="signal peptide" evidence="8">
    <location>
        <begin position="1"/>
        <end position="21"/>
    </location>
</feature>
<dbReference type="AlphaFoldDB" id="H3KD21"/>
<dbReference type="Gene3D" id="2.40.160.20">
    <property type="match status" value="2"/>
</dbReference>
<protein>
    <submittedName>
        <fullName evidence="9">Putative antimicrobial peptide resistance and lipid A acylation protein PagP</fullName>
    </submittedName>
</protein>
<dbReference type="EMBL" id="AFBQ01000077">
    <property type="protein sequence ID" value="EHY31992.1"/>
    <property type="molecule type" value="Genomic_DNA"/>
</dbReference>
<feature type="chain" id="PRO_5003588873" evidence="8">
    <location>
        <begin position="22"/>
        <end position="390"/>
    </location>
</feature>
<evidence type="ECO:0000313" key="10">
    <source>
        <dbReference type="Proteomes" id="UP000004956"/>
    </source>
</evidence>
<dbReference type="Pfam" id="PF07017">
    <property type="entry name" value="PagP"/>
    <property type="match status" value="1"/>
</dbReference>
<dbReference type="GO" id="GO:0009279">
    <property type="term" value="C:cell outer membrane"/>
    <property type="evidence" value="ECO:0007669"/>
    <property type="project" value="UniProtKB-SubCell"/>
</dbReference>
<comment type="caution">
    <text evidence="9">The sequence shown here is derived from an EMBL/GenBank/DDBJ whole genome shotgun (WGS) entry which is preliminary data.</text>
</comment>
<keyword evidence="10" id="KW-1185">Reference proteome</keyword>
<evidence type="ECO:0000256" key="1">
    <source>
        <dbReference type="ARBA" id="ARBA00004442"/>
    </source>
</evidence>
<evidence type="ECO:0000256" key="4">
    <source>
        <dbReference type="ARBA" id="ARBA00022729"/>
    </source>
</evidence>
<proteinExistence type="inferred from homology"/>
<dbReference type="OrthoDB" id="9156803at2"/>
<dbReference type="SUPFAM" id="SSF56925">
    <property type="entry name" value="OMPA-like"/>
    <property type="match status" value="2"/>
</dbReference>
<sequence>MTKVKHITIAALLAAAGAAHAGFGDAINAIIDTTPAGAARSAADRPGDFGTFWADTVEGTRMIASKGADLLILPTYTNHPTWDWPQRDEENANPFGAGFGRQLIDERGNERTLFAIAFVDSNYRVEPVVGYSWVARWPIFNTGLHWGAGYIAGITARGDYAWLPFPMPLPVAKIGNDTFSFYGTYIPFTNVFFFYSTIAIDNAGSRKNPLPASSPFADGRTFIYGGAGWTYMDNSEEESKNTIKNDSSWNVGIRRYSGRHWQTDLKYKRAKNDIRVYTDAAQTKGEHKQRLETETYSLTIAYGIDVAKSFRLFAGAGLGYSRAETSTGKDDSWHPVLTTGFTWAPLPNVQVTGGIDTSFARYYGVVEGRPGSYGLRAMPTDFNLSVGFAF</sequence>
<evidence type="ECO:0000256" key="3">
    <source>
        <dbReference type="ARBA" id="ARBA00022679"/>
    </source>
</evidence>
<dbReference type="RefSeq" id="WP_008541222.1">
    <property type="nucleotide sequence ID" value="NZ_JH604899.1"/>
</dbReference>
<dbReference type="STRING" id="762967.HMPREF9440_00626"/>
<accession>H3KD21</accession>
<comment type="similarity">
    <text evidence="2">Belongs to the lipid A palmitoyltransferase family.</text>
</comment>
<evidence type="ECO:0000313" key="9">
    <source>
        <dbReference type="EMBL" id="EHY31992.1"/>
    </source>
</evidence>
<keyword evidence="3" id="KW-0808">Transferase</keyword>
<keyword evidence="7" id="KW-0012">Acyltransferase</keyword>
<dbReference type="GO" id="GO:0016746">
    <property type="term" value="F:acyltransferase activity"/>
    <property type="evidence" value="ECO:0007669"/>
    <property type="project" value="UniProtKB-KW"/>
</dbReference>
<dbReference type="Proteomes" id="UP000004956">
    <property type="component" value="Unassembled WGS sequence"/>
</dbReference>
<organism evidence="9 10">
    <name type="scientific">Sutterella parvirubra YIT 11816</name>
    <dbReference type="NCBI Taxonomy" id="762967"/>
    <lineage>
        <taxon>Bacteria</taxon>
        <taxon>Pseudomonadati</taxon>
        <taxon>Pseudomonadota</taxon>
        <taxon>Betaproteobacteria</taxon>
        <taxon>Burkholderiales</taxon>
        <taxon>Sutterellaceae</taxon>
        <taxon>Sutterella</taxon>
    </lineage>
</organism>
<evidence type="ECO:0000256" key="2">
    <source>
        <dbReference type="ARBA" id="ARBA00006368"/>
    </source>
</evidence>
<dbReference type="InterPro" id="IPR009746">
    <property type="entry name" value="LipidA_acyl_PagP"/>
</dbReference>
<name>H3KD21_9BURK</name>
<evidence type="ECO:0000256" key="8">
    <source>
        <dbReference type="SAM" id="SignalP"/>
    </source>
</evidence>
<evidence type="ECO:0000256" key="5">
    <source>
        <dbReference type="ARBA" id="ARBA00023136"/>
    </source>
</evidence>
<dbReference type="InterPro" id="IPR011250">
    <property type="entry name" value="OMP/PagP_B-barrel"/>
</dbReference>
<keyword evidence="4 8" id="KW-0732">Signal</keyword>
<keyword evidence="6" id="KW-0998">Cell outer membrane</keyword>
<dbReference type="PATRIC" id="fig|762967.3.peg.511"/>
<evidence type="ECO:0000256" key="6">
    <source>
        <dbReference type="ARBA" id="ARBA00023237"/>
    </source>
</evidence>
<gene>
    <name evidence="9" type="ORF">HMPREF9440_00626</name>
</gene>
<dbReference type="HOGENOM" id="CLU_719477_0_0_4"/>
<comment type="subcellular location">
    <subcellularLocation>
        <location evidence="1">Cell outer membrane</location>
    </subcellularLocation>
</comment>